<dbReference type="InterPro" id="IPR029063">
    <property type="entry name" value="SAM-dependent_MTases_sf"/>
</dbReference>
<dbReference type="AlphaFoldDB" id="A0A316QZ67"/>
<protein>
    <recommendedName>
        <fullName evidence="3">Class I SAM-dependent methyltransferase</fullName>
    </recommendedName>
</protein>
<reference evidence="1 2" key="1">
    <citation type="journal article" date="2018" name="Nat. Biotechnol.">
        <title>A standardized bacterial taxonomy based on genome phylogeny substantially revises the tree of life.</title>
        <authorList>
            <person name="Parks D.H."/>
            <person name="Chuvochina M."/>
            <person name="Waite D.W."/>
            <person name="Rinke C."/>
            <person name="Skarshewski A."/>
            <person name="Chaumeil P.A."/>
            <person name="Hugenholtz P."/>
        </authorList>
    </citation>
    <scope>NUCLEOTIDE SEQUENCE [LARGE SCALE GENOMIC DNA]</scope>
    <source>
        <strain evidence="1">UBA11482</strain>
    </source>
</reference>
<evidence type="ECO:0000313" key="1">
    <source>
        <dbReference type="EMBL" id="HBJ09030.1"/>
    </source>
</evidence>
<accession>A0A316QZ67</accession>
<comment type="caution">
    <text evidence="1">The sequence shown here is derived from an EMBL/GenBank/DDBJ whole genome shotgun (WGS) entry which is preliminary data.</text>
</comment>
<dbReference type="Proteomes" id="UP000262954">
    <property type="component" value="Unassembled WGS sequence"/>
</dbReference>
<dbReference type="SUPFAM" id="SSF53335">
    <property type="entry name" value="S-adenosyl-L-methionine-dependent methyltransferases"/>
    <property type="match status" value="1"/>
</dbReference>
<sequence length="242" mass="28721">MSKRILKQYCTKNFRKIRHRKGFGVHSPFAYNLITKVIEETYSYYAYQQIEEVWHTRVCSQLTQDDFQRRKPVSEKYGRLLFRMVNRFRPSIIFEYGSCWGISSLCLYLGNTRSQLFCADPDTRIYNFSKEVIPFDSQNIRFFNSCFSEGLSECLKFGTPDFICIHRPSDIQEYELIYNRLFPCLGENTVILIEGIHSESRALDAWRRFISDERIRVTMDLFDLGIAFCDPKLNKQDYIVAF</sequence>
<dbReference type="EMBL" id="DNWC01000107">
    <property type="protein sequence ID" value="HBJ09030.1"/>
    <property type="molecule type" value="Genomic_DNA"/>
</dbReference>
<evidence type="ECO:0008006" key="3">
    <source>
        <dbReference type="Google" id="ProtNLM"/>
    </source>
</evidence>
<gene>
    <name evidence="1" type="ORF">DDY73_08490</name>
</gene>
<dbReference type="Gene3D" id="3.40.50.150">
    <property type="entry name" value="Vaccinia Virus protein VP39"/>
    <property type="match status" value="1"/>
</dbReference>
<organism evidence="1 2">
    <name type="scientific">Coprobacter fastidiosus</name>
    <dbReference type="NCBI Taxonomy" id="1099853"/>
    <lineage>
        <taxon>Bacteria</taxon>
        <taxon>Pseudomonadati</taxon>
        <taxon>Bacteroidota</taxon>
        <taxon>Bacteroidia</taxon>
        <taxon>Bacteroidales</taxon>
        <taxon>Barnesiellaceae</taxon>
        <taxon>Coprobacter</taxon>
    </lineage>
</organism>
<evidence type="ECO:0000313" key="2">
    <source>
        <dbReference type="Proteomes" id="UP000262954"/>
    </source>
</evidence>
<proteinExistence type="predicted"/>
<dbReference type="RefSeq" id="WP_122303897.1">
    <property type="nucleotide sequence ID" value="NZ_CAUAJF010000026.1"/>
</dbReference>
<name>A0A316QZ67_9BACT</name>